<sequence>MALNRGCNVVAFVCSAVLVVGVGSGCADHYPRPVRREVVVGLGEFADDSLKSVTVIFRHGDRAPLLEDKTYPNMSMNDFPEGIGQLTKIGKLHMYQKGKLFRRLYHGFISDLYRDREISIKTTNISRTFMSAQMVLTGMYESEYYHKQMDLESVWQPIPISIDSPDRTAICANKCPYYKEFIDKELYDPILKNINSENKNQMDELLSHLSKNYGQPIKVEQIFLLYDSFISKVSKGLQLPEWIKPNYYQVMESVYIQILRRIYGNKKLQKLISGPLLKEISLNMELRSNNSNYNTTRNMYLYAGHDMSLGTIMFFLGNNRIKLPEFGASIHFHLYQDKTMKYIIKVFYYHKWDDEKYEEMPIPICGNPCKLEDFIQLINENFSTEWEKECEKLEI</sequence>
<gene>
    <name evidence="10" type="primary">LOC112681846</name>
</gene>
<evidence type="ECO:0000256" key="8">
    <source>
        <dbReference type="SAM" id="SignalP"/>
    </source>
</evidence>
<dbReference type="InterPro" id="IPR029033">
    <property type="entry name" value="His_PPase_superfam"/>
</dbReference>
<name>A0A8B8FBG9_9HEMI</name>
<feature type="chain" id="PRO_5034594479" description="acid phosphatase" evidence="8">
    <location>
        <begin position="28"/>
        <end position="395"/>
    </location>
</feature>
<evidence type="ECO:0000256" key="5">
    <source>
        <dbReference type="ARBA" id="ARBA00022801"/>
    </source>
</evidence>
<evidence type="ECO:0000256" key="6">
    <source>
        <dbReference type="ARBA" id="ARBA00023157"/>
    </source>
</evidence>
<dbReference type="Gene3D" id="3.40.50.1240">
    <property type="entry name" value="Phosphoglycerate mutase-like"/>
    <property type="match status" value="1"/>
</dbReference>
<reference evidence="10" key="1">
    <citation type="submission" date="2025-08" db="UniProtKB">
        <authorList>
            <consortium name="RefSeq"/>
        </authorList>
    </citation>
    <scope>IDENTIFICATION</scope>
</reference>
<dbReference type="OrthoDB" id="258392at2759"/>
<dbReference type="GO" id="GO:0003993">
    <property type="term" value="F:acid phosphatase activity"/>
    <property type="evidence" value="ECO:0007669"/>
    <property type="project" value="UniProtKB-EC"/>
</dbReference>
<keyword evidence="4 8" id="KW-0732">Signal</keyword>
<protein>
    <recommendedName>
        <fullName evidence="3">acid phosphatase</fullName>
        <ecNumber evidence="3">3.1.3.2</ecNumber>
    </recommendedName>
</protein>
<evidence type="ECO:0000256" key="4">
    <source>
        <dbReference type="ARBA" id="ARBA00022729"/>
    </source>
</evidence>
<dbReference type="PROSITE" id="PS00616">
    <property type="entry name" value="HIS_ACID_PHOSPHAT_1"/>
    <property type="match status" value="1"/>
</dbReference>
<evidence type="ECO:0000256" key="1">
    <source>
        <dbReference type="ARBA" id="ARBA00000032"/>
    </source>
</evidence>
<keyword evidence="5" id="KW-0378">Hydrolase</keyword>
<feature type="signal peptide" evidence="8">
    <location>
        <begin position="1"/>
        <end position="27"/>
    </location>
</feature>
<dbReference type="SUPFAM" id="SSF53254">
    <property type="entry name" value="Phosphoglycerate mutase-like"/>
    <property type="match status" value="1"/>
</dbReference>
<keyword evidence="6" id="KW-1015">Disulfide bond</keyword>
<accession>A0A8B8FBG9</accession>
<dbReference type="InterPro" id="IPR033379">
    <property type="entry name" value="Acid_Pase_AS"/>
</dbReference>
<evidence type="ECO:0000313" key="10">
    <source>
        <dbReference type="RefSeq" id="XP_025407956.1"/>
    </source>
</evidence>
<evidence type="ECO:0000256" key="3">
    <source>
        <dbReference type="ARBA" id="ARBA00012646"/>
    </source>
</evidence>
<proteinExistence type="inferred from homology"/>
<keyword evidence="7" id="KW-0325">Glycoprotein</keyword>
<evidence type="ECO:0000313" key="9">
    <source>
        <dbReference type="Proteomes" id="UP000694846"/>
    </source>
</evidence>
<evidence type="ECO:0000256" key="2">
    <source>
        <dbReference type="ARBA" id="ARBA00005375"/>
    </source>
</evidence>
<comment type="similarity">
    <text evidence="2">Belongs to the histidine acid phosphatase family.</text>
</comment>
<dbReference type="Pfam" id="PF00328">
    <property type="entry name" value="His_Phos_2"/>
    <property type="match status" value="1"/>
</dbReference>
<evidence type="ECO:0000256" key="7">
    <source>
        <dbReference type="ARBA" id="ARBA00023180"/>
    </source>
</evidence>
<dbReference type="PROSITE" id="PS51257">
    <property type="entry name" value="PROKAR_LIPOPROTEIN"/>
    <property type="match status" value="1"/>
</dbReference>
<dbReference type="InterPro" id="IPR050645">
    <property type="entry name" value="Histidine_acid_phosphatase"/>
</dbReference>
<dbReference type="PANTHER" id="PTHR11567">
    <property type="entry name" value="ACID PHOSPHATASE-RELATED"/>
    <property type="match status" value="1"/>
</dbReference>
<dbReference type="PANTHER" id="PTHR11567:SF211">
    <property type="entry name" value="PROSTATIC ACID PHOSPHATASE"/>
    <property type="match status" value="1"/>
</dbReference>
<dbReference type="RefSeq" id="XP_025407956.1">
    <property type="nucleotide sequence ID" value="XM_025552171.1"/>
</dbReference>
<dbReference type="CDD" id="cd07061">
    <property type="entry name" value="HP_HAP_like"/>
    <property type="match status" value="1"/>
</dbReference>
<dbReference type="InterPro" id="IPR000560">
    <property type="entry name" value="His_Pase_clade-2"/>
</dbReference>
<dbReference type="EC" id="3.1.3.2" evidence="3"/>
<keyword evidence="9" id="KW-1185">Reference proteome</keyword>
<organism evidence="9 10">
    <name type="scientific">Sipha flava</name>
    <name type="common">yellow sugarcane aphid</name>
    <dbReference type="NCBI Taxonomy" id="143950"/>
    <lineage>
        <taxon>Eukaryota</taxon>
        <taxon>Metazoa</taxon>
        <taxon>Ecdysozoa</taxon>
        <taxon>Arthropoda</taxon>
        <taxon>Hexapoda</taxon>
        <taxon>Insecta</taxon>
        <taxon>Pterygota</taxon>
        <taxon>Neoptera</taxon>
        <taxon>Paraneoptera</taxon>
        <taxon>Hemiptera</taxon>
        <taxon>Sternorrhyncha</taxon>
        <taxon>Aphidomorpha</taxon>
        <taxon>Aphidoidea</taxon>
        <taxon>Aphididae</taxon>
        <taxon>Sipha</taxon>
    </lineage>
</organism>
<dbReference type="GeneID" id="112681846"/>
<comment type="catalytic activity">
    <reaction evidence="1">
        <text>a phosphate monoester + H2O = an alcohol + phosphate</text>
        <dbReference type="Rhea" id="RHEA:15017"/>
        <dbReference type="ChEBI" id="CHEBI:15377"/>
        <dbReference type="ChEBI" id="CHEBI:30879"/>
        <dbReference type="ChEBI" id="CHEBI:43474"/>
        <dbReference type="ChEBI" id="CHEBI:67140"/>
        <dbReference type="EC" id="3.1.3.2"/>
    </reaction>
</comment>
<dbReference type="Proteomes" id="UP000694846">
    <property type="component" value="Unplaced"/>
</dbReference>
<dbReference type="AlphaFoldDB" id="A0A8B8FBG9"/>